<dbReference type="PANTHER" id="PTHR33992:SF1">
    <property type="entry name" value="RIBONUCLEASE P PROTEIN COMPONENT"/>
    <property type="match status" value="1"/>
</dbReference>
<dbReference type="RefSeq" id="WP_312031302.1">
    <property type="nucleotide sequence ID" value="NZ_CP051151.1"/>
</dbReference>
<dbReference type="PROSITE" id="PS00648">
    <property type="entry name" value="RIBONUCLEASE_P"/>
    <property type="match status" value="1"/>
</dbReference>
<dbReference type="EMBL" id="CP051151">
    <property type="protein sequence ID" value="QLY40464.1"/>
    <property type="molecule type" value="Genomic_DNA"/>
</dbReference>
<evidence type="ECO:0000313" key="10">
    <source>
        <dbReference type="Proteomes" id="UP000512167"/>
    </source>
</evidence>
<keyword evidence="3 7" id="KW-0540">Nuclease</keyword>
<dbReference type="Proteomes" id="UP000512167">
    <property type="component" value="Chromosome"/>
</dbReference>
<keyword evidence="10" id="KW-1185">Reference proteome</keyword>
<dbReference type="Pfam" id="PF00825">
    <property type="entry name" value="Ribonuclease_P"/>
    <property type="match status" value="1"/>
</dbReference>
<comment type="catalytic activity">
    <reaction evidence="7">
        <text>Endonucleolytic cleavage of RNA, removing 5'-extranucleotides from tRNA precursor.</text>
        <dbReference type="EC" id="3.1.26.5"/>
    </reaction>
</comment>
<dbReference type="GO" id="GO:0001682">
    <property type="term" value="P:tRNA 5'-leader removal"/>
    <property type="evidence" value="ECO:0007669"/>
    <property type="project" value="UniProtKB-UniRule"/>
</dbReference>
<dbReference type="GO" id="GO:0000049">
    <property type="term" value="F:tRNA binding"/>
    <property type="evidence" value="ECO:0007669"/>
    <property type="project" value="UniProtKB-UniRule"/>
</dbReference>
<evidence type="ECO:0000256" key="1">
    <source>
        <dbReference type="ARBA" id="ARBA00002663"/>
    </source>
</evidence>
<comment type="function">
    <text evidence="1 7">RNaseP catalyzes the removal of the 5'-leader sequence from pre-tRNA to produce the mature 5'-terminus. It can also cleave other RNA substrates such as 4.5S RNA. The protein component plays an auxiliary but essential role in vivo by binding to the 5'-leader sequence and broadening the substrate specificity of the ribozyme.</text>
</comment>
<dbReference type="GO" id="GO:0030677">
    <property type="term" value="C:ribonuclease P complex"/>
    <property type="evidence" value="ECO:0007669"/>
    <property type="project" value="TreeGrafter"/>
</dbReference>
<evidence type="ECO:0000256" key="8">
    <source>
        <dbReference type="NCBIfam" id="TIGR00188"/>
    </source>
</evidence>
<evidence type="ECO:0000256" key="3">
    <source>
        <dbReference type="ARBA" id="ARBA00022722"/>
    </source>
</evidence>
<dbReference type="HAMAP" id="MF_00227">
    <property type="entry name" value="RNase_P"/>
    <property type="match status" value="1"/>
</dbReference>
<keyword evidence="4 7" id="KW-0255">Endonuclease</keyword>
<reference evidence="9 10" key="1">
    <citation type="submission" date="2020-04" db="EMBL/GenBank/DDBJ databases">
        <authorList>
            <person name="Zheng R.K."/>
            <person name="Sun C.M."/>
        </authorList>
    </citation>
    <scope>NUCLEOTIDE SEQUENCE [LARGE SCALE GENOMIC DNA]</scope>
    <source>
        <strain evidence="10">zrk29</strain>
    </source>
</reference>
<dbReference type="PANTHER" id="PTHR33992">
    <property type="entry name" value="RIBONUCLEASE P PROTEIN COMPONENT"/>
    <property type="match status" value="1"/>
</dbReference>
<dbReference type="Gene3D" id="3.30.230.10">
    <property type="match status" value="1"/>
</dbReference>
<keyword evidence="2 7" id="KW-0819">tRNA processing</keyword>
<dbReference type="SUPFAM" id="SSF54211">
    <property type="entry name" value="Ribosomal protein S5 domain 2-like"/>
    <property type="match status" value="1"/>
</dbReference>
<comment type="similarity">
    <text evidence="7">Belongs to the RnpA family.</text>
</comment>
<comment type="subunit">
    <text evidence="7">Consists of a catalytic RNA component (M1 or rnpB) and a protein subunit.</text>
</comment>
<dbReference type="InterPro" id="IPR020568">
    <property type="entry name" value="Ribosomal_Su5_D2-typ_SF"/>
</dbReference>
<evidence type="ECO:0000256" key="7">
    <source>
        <dbReference type="HAMAP-Rule" id="MF_00227"/>
    </source>
</evidence>
<keyword evidence="6 7" id="KW-0694">RNA-binding</keyword>
<keyword evidence="5 7" id="KW-0378">Hydrolase</keyword>
<dbReference type="InterPro" id="IPR020539">
    <property type="entry name" value="RNase_P_CS"/>
</dbReference>
<dbReference type="GO" id="GO:0042781">
    <property type="term" value="F:3'-tRNA processing endoribonuclease activity"/>
    <property type="evidence" value="ECO:0007669"/>
    <property type="project" value="TreeGrafter"/>
</dbReference>
<dbReference type="GO" id="GO:0004526">
    <property type="term" value="F:ribonuclease P activity"/>
    <property type="evidence" value="ECO:0007669"/>
    <property type="project" value="UniProtKB-UniRule"/>
</dbReference>
<evidence type="ECO:0000313" key="9">
    <source>
        <dbReference type="EMBL" id="QLY40464.1"/>
    </source>
</evidence>
<dbReference type="KEGG" id="tbk:HF295_06215"/>
<dbReference type="NCBIfam" id="TIGR00188">
    <property type="entry name" value="rnpA"/>
    <property type="match status" value="1"/>
</dbReference>
<protein>
    <recommendedName>
        <fullName evidence="7 8">Ribonuclease P protein component</fullName>
        <shortName evidence="7">RNase P protein</shortName>
        <shortName evidence="7">RNaseP protein</shortName>
        <ecNumber evidence="7 8">3.1.26.5</ecNumber>
    </recommendedName>
    <alternativeName>
        <fullName evidence="7">Protein C5</fullName>
    </alternativeName>
</protein>
<dbReference type="InterPro" id="IPR000100">
    <property type="entry name" value="RNase_P"/>
</dbReference>
<name>A0A7L6N7F2_9MOLU</name>
<evidence type="ECO:0000256" key="4">
    <source>
        <dbReference type="ARBA" id="ARBA00022759"/>
    </source>
</evidence>
<evidence type="ECO:0000256" key="6">
    <source>
        <dbReference type="ARBA" id="ARBA00022884"/>
    </source>
</evidence>
<sequence>MKKEYRIKKNDEIQSLMQKRKTVGNTFFVIYHFKNHDQEHFRYALSVPKKFGNAVQRNQMKRRIREVIKDCSIIDKVDIFIIAKLKSQELSFNDIKDNIQNLLKKAKILKDGKYEKQE</sequence>
<accession>A0A7L6N7F2</accession>
<gene>
    <name evidence="7 9" type="primary">rnpA</name>
    <name evidence="9" type="ORF">HF295_06215</name>
</gene>
<organism evidence="9 10">
    <name type="scientific">Hujiaoplasma nucleasis</name>
    <dbReference type="NCBI Taxonomy" id="2725268"/>
    <lineage>
        <taxon>Bacteria</taxon>
        <taxon>Bacillati</taxon>
        <taxon>Mycoplasmatota</taxon>
        <taxon>Mollicutes</taxon>
        <taxon>Candidatus Izemoplasmatales</taxon>
        <taxon>Hujiaoplasmataceae</taxon>
        <taxon>Hujiaoplasma</taxon>
    </lineage>
</organism>
<dbReference type="InterPro" id="IPR014721">
    <property type="entry name" value="Ribsml_uS5_D2-typ_fold_subgr"/>
</dbReference>
<proteinExistence type="inferred from homology"/>
<evidence type="ECO:0000256" key="2">
    <source>
        <dbReference type="ARBA" id="ARBA00022694"/>
    </source>
</evidence>
<dbReference type="EC" id="3.1.26.5" evidence="7 8"/>
<evidence type="ECO:0000256" key="5">
    <source>
        <dbReference type="ARBA" id="ARBA00022801"/>
    </source>
</evidence>
<dbReference type="AlphaFoldDB" id="A0A7L6N7F2"/>